<organism evidence="3">
    <name type="scientific">Singulisphaera sp. Ch08</name>
    <dbReference type="NCBI Taxonomy" id="3120278"/>
    <lineage>
        <taxon>Bacteria</taxon>
        <taxon>Pseudomonadati</taxon>
        <taxon>Planctomycetota</taxon>
        <taxon>Planctomycetia</taxon>
        <taxon>Isosphaerales</taxon>
        <taxon>Isosphaeraceae</taxon>
        <taxon>Singulisphaera</taxon>
    </lineage>
</organism>
<gene>
    <name evidence="3" type="ORF">V5E97_28435</name>
</gene>
<protein>
    <submittedName>
        <fullName evidence="3">J domain-containing protein</fullName>
    </submittedName>
</protein>
<feature type="domain" description="J" evidence="2">
    <location>
        <begin position="23"/>
        <end position="89"/>
    </location>
</feature>
<dbReference type="InterPro" id="IPR001623">
    <property type="entry name" value="DnaJ_domain"/>
</dbReference>
<feature type="region of interest" description="Disordered" evidence="1">
    <location>
        <begin position="84"/>
        <end position="103"/>
    </location>
</feature>
<dbReference type="SMART" id="SM00271">
    <property type="entry name" value="DnaJ"/>
    <property type="match status" value="1"/>
</dbReference>
<sequence>MCPLSTQDQAGKSPSIAYGFEIDPSAILGVTNNASLQEIRDAYRLKARKHHPDQGGDEWAFRIVARSYEILSTARVAGRVVQEAQKSSGPERPAPFRKMAPGDAGWLRPGRRDPWIEPPRLVDVEILSLRFEMADPTDLLLKPVSERSLSCCLSLSWTSPPPGPWGEHHPDAHLAQKLLTDTFAALPARTHATSSWSRCEGEKKFEGWLSYPTATRAHEAFRILHEDLNGCGLGVNQWTRDLIIPRGGR</sequence>
<dbReference type="Gene3D" id="1.10.287.110">
    <property type="entry name" value="DnaJ domain"/>
    <property type="match status" value="1"/>
</dbReference>
<name>A0AAU7CAU2_9BACT</name>
<dbReference type="EMBL" id="CP155447">
    <property type="protein sequence ID" value="XBH02235.1"/>
    <property type="molecule type" value="Genomic_DNA"/>
</dbReference>
<dbReference type="InterPro" id="IPR036869">
    <property type="entry name" value="J_dom_sf"/>
</dbReference>
<dbReference type="RefSeq" id="WP_406694977.1">
    <property type="nucleotide sequence ID" value="NZ_CP155447.1"/>
</dbReference>
<proteinExistence type="predicted"/>
<dbReference type="Pfam" id="PF00226">
    <property type="entry name" value="DnaJ"/>
    <property type="match status" value="1"/>
</dbReference>
<accession>A0AAU7CAU2</accession>
<reference evidence="3" key="1">
    <citation type="submission" date="2024-05" db="EMBL/GenBank/DDBJ databases">
        <title>Planctomycetes of the genus Singulisphaera possess chitinolytic capabilities.</title>
        <authorList>
            <person name="Ivanova A."/>
        </authorList>
    </citation>
    <scope>NUCLEOTIDE SEQUENCE</scope>
    <source>
        <strain evidence="3">Ch08T</strain>
    </source>
</reference>
<dbReference type="SUPFAM" id="SSF46565">
    <property type="entry name" value="Chaperone J-domain"/>
    <property type="match status" value="1"/>
</dbReference>
<evidence type="ECO:0000313" key="3">
    <source>
        <dbReference type="EMBL" id="XBH02235.1"/>
    </source>
</evidence>
<evidence type="ECO:0000259" key="2">
    <source>
        <dbReference type="PROSITE" id="PS50076"/>
    </source>
</evidence>
<evidence type="ECO:0000256" key="1">
    <source>
        <dbReference type="SAM" id="MobiDB-lite"/>
    </source>
</evidence>
<dbReference type="AlphaFoldDB" id="A0AAU7CAU2"/>
<dbReference type="PROSITE" id="PS50076">
    <property type="entry name" value="DNAJ_2"/>
    <property type="match status" value="1"/>
</dbReference>
<dbReference type="CDD" id="cd06257">
    <property type="entry name" value="DnaJ"/>
    <property type="match status" value="1"/>
</dbReference>
<dbReference type="PRINTS" id="PR00625">
    <property type="entry name" value="JDOMAIN"/>
</dbReference>